<dbReference type="InterPro" id="IPR037152">
    <property type="entry name" value="L-asparaginase_N_sf"/>
</dbReference>
<protein>
    <submittedName>
        <fullName evidence="8">Asparaginase</fullName>
    </submittedName>
</protein>
<comment type="similarity">
    <text evidence="1">Belongs to the asparaginase 1 family.</text>
</comment>
<comment type="caution">
    <text evidence="8">The sequence shown here is derived from an EMBL/GenBank/DDBJ whole genome shotgun (WGS) entry which is preliminary data.</text>
</comment>
<feature type="region of interest" description="Disordered" evidence="5">
    <location>
        <begin position="29"/>
        <end position="55"/>
    </location>
</feature>
<evidence type="ECO:0000259" key="6">
    <source>
        <dbReference type="Pfam" id="PF00710"/>
    </source>
</evidence>
<proteinExistence type="inferred from homology"/>
<feature type="domain" description="Asparaginase/glutaminase C-terminal" evidence="7">
    <location>
        <begin position="226"/>
        <end position="337"/>
    </location>
</feature>
<dbReference type="PRINTS" id="PR00139">
    <property type="entry name" value="ASNGLNASE"/>
</dbReference>
<dbReference type="InterPro" id="IPR027475">
    <property type="entry name" value="Asparaginase/glutaminase_AS2"/>
</dbReference>
<evidence type="ECO:0000256" key="5">
    <source>
        <dbReference type="SAM" id="MobiDB-lite"/>
    </source>
</evidence>
<dbReference type="InterPro" id="IPR040919">
    <property type="entry name" value="Asparaginase_C"/>
</dbReference>
<dbReference type="Gene3D" id="3.40.50.40">
    <property type="match status" value="1"/>
</dbReference>
<evidence type="ECO:0000256" key="4">
    <source>
        <dbReference type="PROSITE-ProRule" id="PRU10100"/>
    </source>
</evidence>
<name>A0ABW1DQ77_9DEIO</name>
<dbReference type="PROSITE" id="PS00917">
    <property type="entry name" value="ASN_GLN_ASE_2"/>
    <property type="match status" value="1"/>
</dbReference>
<dbReference type="Proteomes" id="UP001595979">
    <property type="component" value="Unassembled WGS sequence"/>
</dbReference>
<dbReference type="InterPro" id="IPR004550">
    <property type="entry name" value="AsnASE_II"/>
</dbReference>
<feature type="active site" evidence="4">
    <location>
        <position position="99"/>
    </location>
</feature>
<dbReference type="Pfam" id="PF00710">
    <property type="entry name" value="Asparaginase"/>
    <property type="match status" value="1"/>
</dbReference>
<dbReference type="PIRSF" id="PIRSF500176">
    <property type="entry name" value="L_ASNase"/>
    <property type="match status" value="1"/>
</dbReference>
<dbReference type="PIRSF" id="PIRSF001220">
    <property type="entry name" value="L-ASNase_gatD"/>
    <property type="match status" value="1"/>
</dbReference>
<dbReference type="EMBL" id="JBHSOH010000032">
    <property type="protein sequence ID" value="MFC5849756.1"/>
    <property type="molecule type" value="Genomic_DNA"/>
</dbReference>
<dbReference type="PROSITE" id="PS51732">
    <property type="entry name" value="ASN_GLN_ASE_3"/>
    <property type="match status" value="1"/>
</dbReference>
<accession>A0ABW1DQ77</accession>
<evidence type="ECO:0000313" key="9">
    <source>
        <dbReference type="Proteomes" id="UP001595979"/>
    </source>
</evidence>
<sequence>MTGAETTGAARAQDQARGQRRLAVIHTGGTIASRPSPDGRGVVPQTAPSVPGLRGTQLREYQPFTLPSPHVTPAHMLELARLIEEIGPGHDGIVVTHGTDTLEETAYLLHLVLPAGLPPVVLTGSMRHAGEVSWDGPGNLLDAALVALDPQTAGRGPLVAFGGDLFDARTVTKVHTSAVDAFGGSPGPIGRADRTGDEASGYGAQVHYFATPEPRPTYAPAALAARVEVLYAYAGWQGEGYAEAAARADGLVIAALGTGNLPPELLPLIKATGKPVVIATRTHTGPILPVYGYAGGGATLVAAGAIPASFLNAHKARLLLLVLLSLGLDREEIRTVFAEGRY</sequence>
<dbReference type="InterPro" id="IPR020827">
    <property type="entry name" value="Asparaginase/glutaminase_AS1"/>
</dbReference>
<dbReference type="Gene3D" id="3.40.50.1170">
    <property type="entry name" value="L-asparaginase, N-terminal domain"/>
    <property type="match status" value="1"/>
</dbReference>
<dbReference type="InterPro" id="IPR027474">
    <property type="entry name" value="L-asparaginase_N"/>
</dbReference>
<feature type="domain" description="L-asparaginase N-terminal" evidence="6">
    <location>
        <begin position="21"/>
        <end position="192"/>
    </location>
</feature>
<feature type="active site" evidence="3">
    <location>
        <position position="30"/>
    </location>
</feature>
<dbReference type="PANTHER" id="PTHR11707">
    <property type="entry name" value="L-ASPARAGINASE"/>
    <property type="match status" value="1"/>
</dbReference>
<evidence type="ECO:0000259" key="7">
    <source>
        <dbReference type="Pfam" id="PF17763"/>
    </source>
</evidence>
<dbReference type="SUPFAM" id="SSF53774">
    <property type="entry name" value="Glutaminase/Asparaginase"/>
    <property type="match status" value="1"/>
</dbReference>
<dbReference type="RefSeq" id="WP_380051157.1">
    <property type="nucleotide sequence ID" value="NZ_JBHSOH010000032.1"/>
</dbReference>
<keyword evidence="2" id="KW-0378">Hydrolase</keyword>
<dbReference type="CDD" id="cd08964">
    <property type="entry name" value="L-asparaginase_II"/>
    <property type="match status" value="1"/>
</dbReference>
<dbReference type="PANTHER" id="PTHR11707:SF28">
    <property type="entry name" value="60 KDA LYSOPHOSPHOLIPASE"/>
    <property type="match status" value="1"/>
</dbReference>
<evidence type="ECO:0000256" key="2">
    <source>
        <dbReference type="ARBA" id="ARBA00022801"/>
    </source>
</evidence>
<dbReference type="InterPro" id="IPR006034">
    <property type="entry name" value="Asparaginase/glutaminase-like"/>
</dbReference>
<evidence type="ECO:0000313" key="8">
    <source>
        <dbReference type="EMBL" id="MFC5849756.1"/>
    </source>
</evidence>
<dbReference type="InterPro" id="IPR036152">
    <property type="entry name" value="Asp/glu_Ase-like_sf"/>
</dbReference>
<evidence type="ECO:0000256" key="1">
    <source>
        <dbReference type="ARBA" id="ARBA00010518"/>
    </source>
</evidence>
<dbReference type="Pfam" id="PF17763">
    <property type="entry name" value="Asparaginase_C"/>
    <property type="match status" value="1"/>
</dbReference>
<dbReference type="SMART" id="SM00870">
    <property type="entry name" value="Asparaginase"/>
    <property type="match status" value="1"/>
</dbReference>
<dbReference type="SFLD" id="SFLDS00057">
    <property type="entry name" value="Glutaminase/Asparaginase"/>
    <property type="match status" value="1"/>
</dbReference>
<gene>
    <name evidence="8" type="ORF">ACFPQ6_15735</name>
</gene>
<dbReference type="InterPro" id="IPR027473">
    <property type="entry name" value="L-asparaginase_C"/>
</dbReference>
<organism evidence="8 9">
    <name type="scientific">Deinococcus petrolearius</name>
    <dbReference type="NCBI Taxonomy" id="1751295"/>
    <lineage>
        <taxon>Bacteria</taxon>
        <taxon>Thermotogati</taxon>
        <taxon>Deinococcota</taxon>
        <taxon>Deinococci</taxon>
        <taxon>Deinococcales</taxon>
        <taxon>Deinococcaceae</taxon>
        <taxon>Deinococcus</taxon>
    </lineage>
</organism>
<reference evidence="9" key="1">
    <citation type="journal article" date="2019" name="Int. J. Syst. Evol. Microbiol.">
        <title>The Global Catalogue of Microorganisms (GCM) 10K type strain sequencing project: providing services to taxonomists for standard genome sequencing and annotation.</title>
        <authorList>
            <consortium name="The Broad Institute Genomics Platform"/>
            <consortium name="The Broad Institute Genome Sequencing Center for Infectious Disease"/>
            <person name="Wu L."/>
            <person name="Ma J."/>
        </authorList>
    </citation>
    <scope>NUCLEOTIDE SEQUENCE [LARGE SCALE GENOMIC DNA]</scope>
    <source>
        <strain evidence="9">CGMCC 1.15053</strain>
    </source>
</reference>
<dbReference type="PROSITE" id="PS00144">
    <property type="entry name" value="ASN_GLN_ASE_1"/>
    <property type="match status" value="1"/>
</dbReference>
<evidence type="ECO:0000256" key="3">
    <source>
        <dbReference type="PROSITE-ProRule" id="PRU10099"/>
    </source>
</evidence>
<keyword evidence="9" id="KW-1185">Reference proteome</keyword>